<evidence type="ECO:0000313" key="2">
    <source>
        <dbReference type="Proteomes" id="UP001334084"/>
    </source>
</evidence>
<sequence>MNNYITKRKLSINTREYLTKRAIKYIKLKLKKNQNMLNGKKITEKDITHFKNEVKIILRSTFKSKLNDLFNIFKHKVLYRKILNLYENENELINIITVVNTNLIIELKNEEIKLLSLLISILINKNIIKYRENYLQDALVKLFKSNFNIDLNDKIMCEKNFKAINSVMNENDILEFLNGTSGEKMFYKMIKILECQYNMKRISNSEINFNR</sequence>
<evidence type="ECO:0000313" key="1">
    <source>
        <dbReference type="EMBL" id="WUR03211.1"/>
    </source>
</evidence>
<proteinExistence type="predicted"/>
<dbReference type="AlphaFoldDB" id="A0AAX4JBH1"/>
<dbReference type="KEGG" id="vnx:VNE69_04040"/>
<dbReference type="GeneID" id="90541030"/>
<dbReference type="Proteomes" id="UP001334084">
    <property type="component" value="Chromosome 4"/>
</dbReference>
<reference evidence="1" key="1">
    <citation type="journal article" date="2024" name="BMC Genomics">
        <title>Functional annotation of a divergent genome using sequence and structure-based similarity.</title>
        <authorList>
            <person name="Svedberg D."/>
            <person name="Winiger R.R."/>
            <person name="Berg A."/>
            <person name="Sharma H."/>
            <person name="Tellgren-Roth C."/>
            <person name="Debrunner-Vossbrinck B.A."/>
            <person name="Vossbrinck C.R."/>
            <person name="Barandun J."/>
        </authorList>
    </citation>
    <scope>NUCLEOTIDE SEQUENCE</scope>
    <source>
        <strain evidence="1">Illinois isolate</strain>
    </source>
</reference>
<keyword evidence="2" id="KW-1185">Reference proteome</keyword>
<dbReference type="RefSeq" id="XP_065329356.1">
    <property type="nucleotide sequence ID" value="XM_065473284.1"/>
</dbReference>
<accession>A0AAX4JBH1</accession>
<dbReference type="EMBL" id="CP142729">
    <property type="protein sequence ID" value="WUR03211.1"/>
    <property type="molecule type" value="Genomic_DNA"/>
</dbReference>
<protein>
    <submittedName>
        <fullName evidence="1">Uncharacterized protein</fullName>
    </submittedName>
</protein>
<organism evidence="1 2">
    <name type="scientific">Vairimorpha necatrix</name>
    <dbReference type="NCBI Taxonomy" id="6039"/>
    <lineage>
        <taxon>Eukaryota</taxon>
        <taxon>Fungi</taxon>
        <taxon>Fungi incertae sedis</taxon>
        <taxon>Microsporidia</taxon>
        <taxon>Nosematidae</taxon>
        <taxon>Vairimorpha</taxon>
    </lineage>
</organism>
<name>A0AAX4JBH1_9MICR</name>
<gene>
    <name evidence="1" type="ORF">VNE69_04040</name>
</gene>